<evidence type="ECO:0000256" key="1">
    <source>
        <dbReference type="ARBA" id="ARBA00012023"/>
    </source>
</evidence>
<comment type="catalytic activity">
    <reaction evidence="6">
        <text>1D-myo-inositol 1,3,4,5,6-pentakisphosphate + ATP = 1D-myo-inositol hexakisphosphate + ADP + H(+)</text>
        <dbReference type="Rhea" id="RHEA:20313"/>
        <dbReference type="ChEBI" id="CHEBI:15378"/>
        <dbReference type="ChEBI" id="CHEBI:30616"/>
        <dbReference type="ChEBI" id="CHEBI:57733"/>
        <dbReference type="ChEBI" id="CHEBI:58130"/>
        <dbReference type="ChEBI" id="CHEBI:456216"/>
        <dbReference type="EC" id="2.7.1.158"/>
    </reaction>
</comment>
<dbReference type="EMBL" id="NQVE01000194">
    <property type="protein sequence ID" value="RAL40463.1"/>
    <property type="molecule type" value="Genomic_DNA"/>
</dbReference>
<dbReference type="GO" id="GO:0005634">
    <property type="term" value="C:nucleus"/>
    <property type="evidence" value="ECO:0007669"/>
    <property type="project" value="TreeGrafter"/>
</dbReference>
<proteinExistence type="predicted"/>
<dbReference type="PANTHER" id="PTHR14456:SF2">
    <property type="entry name" value="INOSITOL-PENTAKISPHOSPHATE 2-KINASE"/>
    <property type="match status" value="1"/>
</dbReference>
<dbReference type="EC" id="2.7.1.158" evidence="1 6"/>
<comment type="domain">
    <text evidence="6">The EXKPK motif is conserved in inositol-pentakisphosphate 2-kinases of both family 1 and 2.</text>
</comment>
<keyword evidence="3 6" id="KW-0547">Nucleotide-binding</keyword>
<evidence type="ECO:0000256" key="5">
    <source>
        <dbReference type="ARBA" id="ARBA00022840"/>
    </source>
</evidence>
<keyword evidence="2 6" id="KW-0808">Transferase</keyword>
<dbReference type="AlphaFoldDB" id="A0A328D8Y4"/>
<evidence type="ECO:0000256" key="2">
    <source>
        <dbReference type="ARBA" id="ARBA00022679"/>
    </source>
</evidence>
<evidence type="ECO:0000313" key="8">
    <source>
        <dbReference type="Proteomes" id="UP000249390"/>
    </source>
</evidence>
<sequence>MEVALGAQDAMEWSYRGEGAANLVLFYCGRSPQFVGKVLRIQKDRANGSENRTGHSSLTIPERHLWKDVKELVSAPTREIAGHFFAQHVMEPLLGPKHIDAGVCILVSKEFLEAVEKNALQVRPPWRVDAAKVNLLSDSAILMSDHSTFPHVTPEEELCICVEIKPKCGFLPQSEFIKESNAVKRRISRFKMHQALKVDQGKLSYISGYDPLDMFSESKDRLDKAMMDLFMTPQNNFRVFLNGSLKFGGLGGVAEATNAKDSQEFEDVLKNVILAEEGMRTKYFLGLISEALLSSGVLNRLLEVQKLDILDVEGAIHVYYNFISQPCMVCRELGSGMSKRFGTLHSLSMEESGKILRDYLIATTAKDLGIMISFKPQKDGNSESAYSLVSLKSTNQHFNYKVSFIDLDLKYLNKMEFYYELDQKIVKSYIKMVNAQHASRESLNQTRLKF</sequence>
<evidence type="ECO:0000256" key="3">
    <source>
        <dbReference type="ARBA" id="ARBA00022741"/>
    </source>
</evidence>
<evidence type="ECO:0000256" key="4">
    <source>
        <dbReference type="ARBA" id="ARBA00022777"/>
    </source>
</evidence>
<protein>
    <recommendedName>
        <fullName evidence="1 6">Inositol-pentakisphosphate 2-kinase</fullName>
        <ecNumber evidence="1 6">2.7.1.158</ecNumber>
    </recommendedName>
</protein>
<reference evidence="7 8" key="1">
    <citation type="submission" date="2018-06" db="EMBL/GenBank/DDBJ databases">
        <title>The Genome of Cuscuta australis (Dodder) Provides Insight into the Evolution of Plant Parasitism.</title>
        <authorList>
            <person name="Liu H."/>
        </authorList>
    </citation>
    <scope>NUCLEOTIDE SEQUENCE [LARGE SCALE GENOMIC DNA]</scope>
    <source>
        <strain evidence="8">cv. Yunnan</strain>
        <tissue evidence="7">Vines</tissue>
    </source>
</reference>
<comment type="function">
    <text evidence="6">Phosphorylates Ins(1,3,4,5,6)P5 at position 2 to form Ins(1,2,3,4,5,6)P6 (InsP6 or phytate).</text>
</comment>
<keyword evidence="5 6" id="KW-0067">ATP-binding</keyword>
<accession>A0A328D8Y4</accession>
<name>A0A328D8Y4_9ASTE</name>
<evidence type="ECO:0000256" key="6">
    <source>
        <dbReference type="RuleBase" id="RU364126"/>
    </source>
</evidence>
<dbReference type="GO" id="GO:0005524">
    <property type="term" value="F:ATP binding"/>
    <property type="evidence" value="ECO:0007669"/>
    <property type="project" value="UniProtKB-KW"/>
</dbReference>
<comment type="caution">
    <text evidence="7">The sequence shown here is derived from an EMBL/GenBank/DDBJ whole genome shotgun (WGS) entry which is preliminary data.</text>
</comment>
<dbReference type="GO" id="GO:0035299">
    <property type="term" value="F:inositol-1,3,4,5,6-pentakisphosphate 2-kinase activity"/>
    <property type="evidence" value="ECO:0007669"/>
    <property type="project" value="UniProtKB-EC"/>
</dbReference>
<keyword evidence="8" id="KW-1185">Reference proteome</keyword>
<dbReference type="Gene3D" id="3.30.200.110">
    <property type="entry name" value="Inositol-pentakisphosphate 2-kinase, N-lobe"/>
    <property type="match status" value="1"/>
</dbReference>
<dbReference type="InterPro" id="IPR043001">
    <property type="entry name" value="IP5_2-K_N_lobe"/>
</dbReference>
<keyword evidence="4 6" id="KW-0418">Kinase</keyword>
<dbReference type="InterPro" id="IPR009286">
    <property type="entry name" value="Ins_P5_2-kin"/>
</dbReference>
<evidence type="ECO:0000313" key="7">
    <source>
        <dbReference type="EMBL" id="RAL40463.1"/>
    </source>
</evidence>
<organism evidence="7 8">
    <name type="scientific">Cuscuta australis</name>
    <dbReference type="NCBI Taxonomy" id="267555"/>
    <lineage>
        <taxon>Eukaryota</taxon>
        <taxon>Viridiplantae</taxon>
        <taxon>Streptophyta</taxon>
        <taxon>Embryophyta</taxon>
        <taxon>Tracheophyta</taxon>
        <taxon>Spermatophyta</taxon>
        <taxon>Magnoliopsida</taxon>
        <taxon>eudicotyledons</taxon>
        <taxon>Gunneridae</taxon>
        <taxon>Pentapetalae</taxon>
        <taxon>asterids</taxon>
        <taxon>lamiids</taxon>
        <taxon>Solanales</taxon>
        <taxon>Convolvulaceae</taxon>
        <taxon>Cuscuteae</taxon>
        <taxon>Cuscuta</taxon>
        <taxon>Cuscuta subgen. Grammica</taxon>
        <taxon>Cuscuta sect. Cleistogrammica</taxon>
    </lineage>
</organism>
<dbReference type="Pfam" id="PF06090">
    <property type="entry name" value="Ins_P5_2-kin"/>
    <property type="match status" value="1"/>
</dbReference>
<dbReference type="GO" id="GO:0032958">
    <property type="term" value="P:inositol phosphate biosynthetic process"/>
    <property type="evidence" value="ECO:0007669"/>
    <property type="project" value="TreeGrafter"/>
</dbReference>
<gene>
    <name evidence="7" type="ORF">DM860_006533</name>
</gene>
<dbReference type="PANTHER" id="PTHR14456">
    <property type="entry name" value="INOSITOL POLYPHOSPHATE KINASE 1"/>
    <property type="match status" value="1"/>
</dbReference>
<dbReference type="Proteomes" id="UP000249390">
    <property type="component" value="Unassembled WGS sequence"/>
</dbReference>